<dbReference type="EMBL" id="CP042433">
    <property type="protein sequence ID" value="QEC55208.1"/>
    <property type="molecule type" value="Genomic_DNA"/>
</dbReference>
<protein>
    <submittedName>
        <fullName evidence="2">Polysaccharide pyruvyl transferase family protein</fullName>
    </submittedName>
</protein>
<dbReference type="OrthoDB" id="1491277at2"/>
<dbReference type="RefSeq" id="WP_146783451.1">
    <property type="nucleotide sequence ID" value="NZ_BAABIO010000006.1"/>
</dbReference>
<dbReference type="Proteomes" id="UP000321204">
    <property type="component" value="Chromosome"/>
</dbReference>
<dbReference type="InterPro" id="IPR007345">
    <property type="entry name" value="Polysacch_pyruvyl_Trfase"/>
</dbReference>
<evidence type="ECO:0000259" key="1">
    <source>
        <dbReference type="Pfam" id="PF04230"/>
    </source>
</evidence>
<dbReference type="KEGG" id="fgg:FSB75_04570"/>
<evidence type="ECO:0000313" key="3">
    <source>
        <dbReference type="Proteomes" id="UP000321204"/>
    </source>
</evidence>
<reference evidence="2 3" key="1">
    <citation type="journal article" date="2015" name="Int. J. Syst. Evol. Microbiol.">
        <title>Flavisolibacter ginsenosidimutans sp. nov., with ginsenoside-converting activity isolated from soil used for cultivating ginseng.</title>
        <authorList>
            <person name="Zhao Y."/>
            <person name="Liu Q."/>
            <person name="Kang M.S."/>
            <person name="Jin F."/>
            <person name="Yu H."/>
            <person name="Im W.T."/>
        </authorList>
    </citation>
    <scope>NUCLEOTIDE SEQUENCE [LARGE SCALE GENOMIC DNA]</scope>
    <source>
        <strain evidence="2 3">Gsoil 636</strain>
    </source>
</reference>
<dbReference type="AlphaFoldDB" id="A0A5B8UFD0"/>
<keyword evidence="2" id="KW-0808">Transferase</keyword>
<proteinExistence type="predicted"/>
<dbReference type="GO" id="GO:0016740">
    <property type="term" value="F:transferase activity"/>
    <property type="evidence" value="ECO:0007669"/>
    <property type="project" value="UniProtKB-KW"/>
</dbReference>
<name>A0A5B8UFD0_9BACT</name>
<gene>
    <name evidence="2" type="ORF">FSB75_04570</name>
</gene>
<dbReference type="Pfam" id="PF04230">
    <property type="entry name" value="PS_pyruv_trans"/>
    <property type="match status" value="1"/>
</dbReference>
<organism evidence="2 3">
    <name type="scientific">Flavisolibacter ginsenosidimutans</name>
    <dbReference type="NCBI Taxonomy" id="661481"/>
    <lineage>
        <taxon>Bacteria</taxon>
        <taxon>Pseudomonadati</taxon>
        <taxon>Bacteroidota</taxon>
        <taxon>Chitinophagia</taxon>
        <taxon>Chitinophagales</taxon>
        <taxon>Chitinophagaceae</taxon>
        <taxon>Flavisolibacter</taxon>
    </lineage>
</organism>
<evidence type="ECO:0000313" key="2">
    <source>
        <dbReference type="EMBL" id="QEC55208.1"/>
    </source>
</evidence>
<keyword evidence="3" id="KW-1185">Reference proteome</keyword>
<sequence>MTPENSFAEEEQQKVLIAGWFSFEHGHATGGDILALEVTREWLRDAGYVNCDIAFDPPFAGGVNWRTVDAKAYSHVIFVCGPFEQKIYEAEFLAHFSSCRLVGLNLSIPAHLSEWNPFDLLYERNSTKAVRPDMVFLSKRAKVPVVGVCLVEPYPGGLDREANEAIQRLVDSREVAVVYIDTRLDVNGTHLRTPAEIESLIARVDVLLTTRLHGAVMAIKNGVPVVPIDPEAGGAKIVDQMKRIGWPFVFTADALNDEALTKAFDYCFTEEARTKAQACRLFAIETLEETRKDFISQLNSNGSLEENFLLRTKKNKRPAWAETLLKEAAQTETASKKNKAKSLAKKAVLLLLPGIVFYAAKRMRRR</sequence>
<accession>A0A5B8UFD0</accession>
<feature type="domain" description="Polysaccharide pyruvyl transferase" evidence="1">
    <location>
        <begin position="157"/>
        <end position="229"/>
    </location>
</feature>